<proteinExistence type="predicted"/>
<sequence>MAEVTGDVLERAHQPVVLTTVLNPFPRLPSANAQEAFNALSAIMHEDGTDSPILDTVREAAKRRADARRINLERRETLATLYSEFKRLTATARRQAFKIPQDGDILLNLEDAMKGEAVERKKDEYFGGLYKIMEDLKGVQEKIAGYMREAAQTTDVEALLKNVEPVLPGDWECVSQPGRAV</sequence>
<accession>A0ABR0J905</accession>
<gene>
    <name evidence="1" type="ORF">LTR69_006509</name>
</gene>
<protein>
    <submittedName>
        <fullName evidence="1">Uncharacterized protein</fullName>
    </submittedName>
</protein>
<name>A0ABR0J905_9EURO</name>
<evidence type="ECO:0000313" key="1">
    <source>
        <dbReference type="EMBL" id="KAK5059219.1"/>
    </source>
</evidence>
<reference evidence="1 2" key="1">
    <citation type="submission" date="2023-08" db="EMBL/GenBank/DDBJ databases">
        <title>Black Yeasts Isolated from many extreme environments.</title>
        <authorList>
            <person name="Coleine C."/>
            <person name="Stajich J.E."/>
            <person name="Selbmann L."/>
        </authorList>
    </citation>
    <scope>NUCLEOTIDE SEQUENCE [LARGE SCALE GENOMIC DNA]</scope>
    <source>
        <strain evidence="1 2">CCFEE 6328</strain>
    </source>
</reference>
<dbReference type="EMBL" id="JAVRRF010000013">
    <property type="protein sequence ID" value="KAK5059219.1"/>
    <property type="molecule type" value="Genomic_DNA"/>
</dbReference>
<organism evidence="1 2">
    <name type="scientific">Exophiala sideris</name>
    <dbReference type="NCBI Taxonomy" id="1016849"/>
    <lineage>
        <taxon>Eukaryota</taxon>
        <taxon>Fungi</taxon>
        <taxon>Dikarya</taxon>
        <taxon>Ascomycota</taxon>
        <taxon>Pezizomycotina</taxon>
        <taxon>Eurotiomycetes</taxon>
        <taxon>Chaetothyriomycetidae</taxon>
        <taxon>Chaetothyriales</taxon>
        <taxon>Herpotrichiellaceae</taxon>
        <taxon>Exophiala</taxon>
    </lineage>
</organism>
<evidence type="ECO:0000313" key="2">
    <source>
        <dbReference type="Proteomes" id="UP001345691"/>
    </source>
</evidence>
<comment type="caution">
    <text evidence="1">The sequence shown here is derived from an EMBL/GenBank/DDBJ whole genome shotgun (WGS) entry which is preliminary data.</text>
</comment>
<dbReference type="Proteomes" id="UP001345691">
    <property type="component" value="Unassembled WGS sequence"/>
</dbReference>
<keyword evidence="2" id="KW-1185">Reference proteome</keyword>